<dbReference type="AlphaFoldDB" id="A0A1F4Y1K7"/>
<organism evidence="1 2">
    <name type="scientific">Candidatus Adlerbacteria bacterium RIFCSPLOWO2_01_FULL_54_21b</name>
    <dbReference type="NCBI Taxonomy" id="1797245"/>
    <lineage>
        <taxon>Bacteria</taxon>
        <taxon>Candidatus Adleribacteriota</taxon>
    </lineage>
</organism>
<comment type="caution">
    <text evidence="1">The sequence shown here is derived from an EMBL/GenBank/DDBJ whole genome shotgun (WGS) entry which is preliminary data.</text>
</comment>
<name>A0A1F4Y1K7_9BACT</name>
<accession>A0A1F4Y1K7</accession>
<dbReference type="EMBL" id="MEWZ01000006">
    <property type="protein sequence ID" value="OGC87213.1"/>
    <property type="molecule type" value="Genomic_DNA"/>
</dbReference>
<dbReference type="Proteomes" id="UP000178585">
    <property type="component" value="Unassembled WGS sequence"/>
</dbReference>
<reference evidence="1 2" key="1">
    <citation type="journal article" date="2016" name="Nat. Commun.">
        <title>Thousands of microbial genomes shed light on interconnected biogeochemical processes in an aquifer system.</title>
        <authorList>
            <person name="Anantharaman K."/>
            <person name="Brown C.T."/>
            <person name="Hug L.A."/>
            <person name="Sharon I."/>
            <person name="Castelle C.J."/>
            <person name="Probst A.J."/>
            <person name="Thomas B.C."/>
            <person name="Singh A."/>
            <person name="Wilkins M.J."/>
            <person name="Karaoz U."/>
            <person name="Brodie E.L."/>
            <person name="Williams K.H."/>
            <person name="Hubbard S.S."/>
            <person name="Banfield J.F."/>
        </authorList>
    </citation>
    <scope>NUCLEOTIDE SEQUENCE [LARGE SCALE GENOMIC DNA]</scope>
</reference>
<gene>
    <name evidence="1" type="ORF">A2949_00750</name>
</gene>
<sequence>MAESKQNNMGLFAALKGDILHFNKNAVPVLNDIFAKLNSLDESEEKEYLLKMLVISNTGIDMLFHPDTGIIKGEVKKFDKDAFYVLYEMITLFLISHFKNVSLERAEKLKELFINAVNRVEECNALWNEVDEFTKSSNKMIDRVVQKVSSYTGELGEDKKSALISAFRGLVVTFIESI</sequence>
<evidence type="ECO:0000313" key="1">
    <source>
        <dbReference type="EMBL" id="OGC87213.1"/>
    </source>
</evidence>
<dbReference type="STRING" id="1797245.A2949_00750"/>
<proteinExistence type="predicted"/>
<evidence type="ECO:0000313" key="2">
    <source>
        <dbReference type="Proteomes" id="UP000178585"/>
    </source>
</evidence>
<protein>
    <submittedName>
        <fullName evidence="1">Uncharacterized protein</fullName>
    </submittedName>
</protein>